<gene>
    <name evidence="3" type="ORF">JMJ35_009766</name>
</gene>
<feature type="compositionally biased region" description="Low complexity" evidence="1">
    <location>
        <begin position="112"/>
        <end position="133"/>
    </location>
</feature>
<dbReference type="EMBL" id="JAFEKC020000022">
    <property type="protein sequence ID" value="KAK0507877.1"/>
    <property type="molecule type" value="Genomic_DNA"/>
</dbReference>
<feature type="chain" id="PRO_5041318493" evidence="2">
    <location>
        <begin position="21"/>
        <end position="816"/>
    </location>
</feature>
<feature type="compositionally biased region" description="Polar residues" evidence="1">
    <location>
        <begin position="139"/>
        <end position="149"/>
    </location>
</feature>
<comment type="caution">
    <text evidence="3">The sequence shown here is derived from an EMBL/GenBank/DDBJ whole genome shotgun (WGS) entry which is preliminary data.</text>
</comment>
<organism evidence="3 4">
    <name type="scientific">Cladonia borealis</name>
    <dbReference type="NCBI Taxonomy" id="184061"/>
    <lineage>
        <taxon>Eukaryota</taxon>
        <taxon>Fungi</taxon>
        <taxon>Dikarya</taxon>
        <taxon>Ascomycota</taxon>
        <taxon>Pezizomycotina</taxon>
        <taxon>Lecanoromycetes</taxon>
        <taxon>OSLEUM clade</taxon>
        <taxon>Lecanoromycetidae</taxon>
        <taxon>Lecanorales</taxon>
        <taxon>Lecanorineae</taxon>
        <taxon>Cladoniaceae</taxon>
        <taxon>Cladonia</taxon>
    </lineage>
</organism>
<feature type="region of interest" description="Disordered" evidence="1">
    <location>
        <begin position="74"/>
        <end position="95"/>
    </location>
</feature>
<keyword evidence="2" id="KW-0732">Signal</keyword>
<feature type="compositionally biased region" description="Polar residues" evidence="1">
    <location>
        <begin position="83"/>
        <end position="95"/>
    </location>
</feature>
<feature type="region of interest" description="Disordered" evidence="1">
    <location>
        <begin position="299"/>
        <end position="341"/>
    </location>
</feature>
<accession>A0AA39QRK9</accession>
<sequence length="816" mass="84035">MKLFFGTLAVACLFPTTTLCQGVLVLPQQAGNDNPVPGQSTSIATAVLAPVTSSTPPASSSVVLVLAQNAQADGAASKGPGSVATSALPQTSTSAPAAPGVMVLPNQMASQSASVSPVRSSPVQSPTSLLSLQTPPPASNTLSNTKLESQTATATPSGFIVLAQPVASNNASGSQSVGVVQTSTTLAQSLASSPSTFVSVISALTSISSGGDLPNNGSTSLASVLSATLLPPTSTSVQTTISTLTSISFGGDLPNNGLISLASVPSAALLPPTSTSVQTTTSAAVDGYVSHSGSLEGTFVSSSVGPPPSAVPPPPSVTAPANNDDSSGPAPGLSSVQPSTLVTAQAEDQEISQTTAAAASAVPSLVLAQNAEPGNSTSSQETACQNPGGVNGIDPSCWEILDMSNYTNTWWANNNAKCGGETANFSTCFWELHNLGTRDCTGVTPGACPEPDNSGLSAQDWYIAYNIYAINQVFTSLWTAIGNANTLASETVGAIVALIDPPKKENLLTDDLLTAVSATINIILPVGTLFQRHFIALTQQTPPVSKYLFPIGTTESQITQWESIQEELAVVVRNYQSNVSQIIPTINNNEDIFVTFAESGAFSVNPLPNLSNESDKLLLGLNTFIISKAFQANNLIVGQATNTDINQLVSNTSSQGGLAYDTGCDGNGYNSEGLCGPFYYDPTIGDTFSLDNLGDMRTNYTEQLEIVLGNWTTGDMLFGGAYRCQNDGGVQGSLATTVIQTNGNITLDCLSDLKVCEWNLASLGSDDEFTDCPTQAGYLVNGCAGCWDGSFDVNVPQAYLGIYLVNPNENDCVCNT</sequence>
<keyword evidence="4" id="KW-1185">Reference proteome</keyword>
<evidence type="ECO:0000313" key="4">
    <source>
        <dbReference type="Proteomes" id="UP001166286"/>
    </source>
</evidence>
<feature type="signal peptide" evidence="2">
    <location>
        <begin position="1"/>
        <end position="20"/>
    </location>
</feature>
<proteinExistence type="predicted"/>
<dbReference type="AlphaFoldDB" id="A0AA39QRK9"/>
<name>A0AA39QRK9_9LECA</name>
<feature type="compositionally biased region" description="Pro residues" evidence="1">
    <location>
        <begin position="305"/>
        <end position="317"/>
    </location>
</feature>
<evidence type="ECO:0000256" key="2">
    <source>
        <dbReference type="SAM" id="SignalP"/>
    </source>
</evidence>
<dbReference type="Proteomes" id="UP001166286">
    <property type="component" value="Unassembled WGS sequence"/>
</dbReference>
<evidence type="ECO:0000313" key="3">
    <source>
        <dbReference type="EMBL" id="KAK0507877.1"/>
    </source>
</evidence>
<evidence type="ECO:0000256" key="1">
    <source>
        <dbReference type="SAM" id="MobiDB-lite"/>
    </source>
</evidence>
<feature type="region of interest" description="Disordered" evidence="1">
    <location>
        <begin position="112"/>
        <end position="149"/>
    </location>
</feature>
<protein>
    <submittedName>
        <fullName evidence="3">Uncharacterized protein</fullName>
    </submittedName>
</protein>
<reference evidence="3" key="1">
    <citation type="submission" date="2023-03" db="EMBL/GenBank/DDBJ databases">
        <title>Complete genome of Cladonia borealis.</title>
        <authorList>
            <person name="Park H."/>
        </authorList>
    </citation>
    <scope>NUCLEOTIDE SEQUENCE</scope>
    <source>
        <strain evidence="3">ANT050790</strain>
    </source>
</reference>